<dbReference type="Proteomes" id="UP001558713">
    <property type="component" value="Unassembled WGS sequence"/>
</dbReference>
<evidence type="ECO:0000313" key="3">
    <source>
        <dbReference type="Proteomes" id="UP001558713"/>
    </source>
</evidence>
<feature type="domain" description="Exportin-2 C-terminal" evidence="1">
    <location>
        <begin position="2"/>
        <end position="67"/>
    </location>
</feature>
<accession>A0ABD0ZP58</accession>
<dbReference type="Pfam" id="PF03378">
    <property type="entry name" value="CAS_CSE1"/>
    <property type="match status" value="1"/>
</dbReference>
<reference evidence="2 3" key="1">
    <citation type="submission" date="2024-04" db="EMBL/GenBank/DDBJ databases">
        <title>Genome assembly C_amara_ONT_v2.</title>
        <authorList>
            <person name="Yant L."/>
            <person name="Moore C."/>
            <person name="Slenker M."/>
        </authorList>
    </citation>
    <scope>NUCLEOTIDE SEQUENCE [LARGE SCALE GENOMIC DNA]</scope>
    <source>
        <tissue evidence="2">Leaf</tissue>
    </source>
</reference>
<sequence>MPDVGYTAAFVKLHSIGKKEEDPLSDIRDPKELLASSVARLFSADPAKYTQIIGENLEQANQEALLQLCNAYNCKIV</sequence>
<evidence type="ECO:0000259" key="1">
    <source>
        <dbReference type="Pfam" id="PF03378"/>
    </source>
</evidence>
<keyword evidence="3" id="KW-1185">Reference proteome</keyword>
<name>A0ABD0ZP58_CARAN</name>
<dbReference type="InterPro" id="IPR011989">
    <property type="entry name" value="ARM-like"/>
</dbReference>
<evidence type="ECO:0000313" key="2">
    <source>
        <dbReference type="EMBL" id="KAL1196427.1"/>
    </source>
</evidence>
<protein>
    <submittedName>
        <fullName evidence="2">Exportin-2</fullName>
    </submittedName>
</protein>
<organism evidence="2 3">
    <name type="scientific">Cardamine amara subsp. amara</name>
    <dbReference type="NCBI Taxonomy" id="228776"/>
    <lineage>
        <taxon>Eukaryota</taxon>
        <taxon>Viridiplantae</taxon>
        <taxon>Streptophyta</taxon>
        <taxon>Embryophyta</taxon>
        <taxon>Tracheophyta</taxon>
        <taxon>Spermatophyta</taxon>
        <taxon>Magnoliopsida</taxon>
        <taxon>eudicotyledons</taxon>
        <taxon>Gunneridae</taxon>
        <taxon>Pentapetalae</taxon>
        <taxon>rosids</taxon>
        <taxon>malvids</taxon>
        <taxon>Brassicales</taxon>
        <taxon>Brassicaceae</taxon>
        <taxon>Cardamineae</taxon>
        <taxon>Cardamine</taxon>
    </lineage>
</organism>
<dbReference type="Gene3D" id="1.25.10.10">
    <property type="entry name" value="Leucine-rich Repeat Variant"/>
    <property type="match status" value="1"/>
</dbReference>
<gene>
    <name evidence="2" type="ORF">V5N11_023120</name>
</gene>
<dbReference type="AlphaFoldDB" id="A0ABD0ZP58"/>
<comment type="caution">
    <text evidence="2">The sequence shown here is derived from an EMBL/GenBank/DDBJ whole genome shotgun (WGS) entry which is preliminary data.</text>
</comment>
<dbReference type="EMBL" id="JBANAX010000702">
    <property type="protein sequence ID" value="KAL1196427.1"/>
    <property type="molecule type" value="Genomic_DNA"/>
</dbReference>
<proteinExistence type="predicted"/>
<dbReference type="InterPro" id="IPR005043">
    <property type="entry name" value="XPO2_C"/>
</dbReference>